<organism evidence="2 3">
    <name type="scientific">Lentithecium fluviatile CBS 122367</name>
    <dbReference type="NCBI Taxonomy" id="1168545"/>
    <lineage>
        <taxon>Eukaryota</taxon>
        <taxon>Fungi</taxon>
        <taxon>Dikarya</taxon>
        <taxon>Ascomycota</taxon>
        <taxon>Pezizomycotina</taxon>
        <taxon>Dothideomycetes</taxon>
        <taxon>Pleosporomycetidae</taxon>
        <taxon>Pleosporales</taxon>
        <taxon>Massarineae</taxon>
        <taxon>Lentitheciaceae</taxon>
        <taxon>Lentithecium</taxon>
    </lineage>
</organism>
<keyword evidence="3" id="KW-1185">Reference proteome</keyword>
<dbReference type="EMBL" id="MU005581">
    <property type="protein sequence ID" value="KAF2684469.1"/>
    <property type="molecule type" value="Genomic_DNA"/>
</dbReference>
<gene>
    <name evidence="2" type="ORF">K458DRAFT_247105</name>
</gene>
<dbReference type="AlphaFoldDB" id="A0A6G1J2U9"/>
<evidence type="ECO:0000259" key="1">
    <source>
        <dbReference type="Pfam" id="PF10544"/>
    </source>
</evidence>
<dbReference type="InterPro" id="IPR053006">
    <property type="entry name" value="Meiosis_regulatory"/>
</dbReference>
<dbReference type="Pfam" id="PF10544">
    <property type="entry name" value="T5orf172"/>
    <property type="match status" value="1"/>
</dbReference>
<dbReference type="OrthoDB" id="3511049at2759"/>
<feature type="domain" description="Bacteriophage T5 Orf172 DNA-binding" evidence="1">
    <location>
        <begin position="3"/>
        <end position="97"/>
    </location>
</feature>
<evidence type="ECO:0000313" key="3">
    <source>
        <dbReference type="Proteomes" id="UP000799291"/>
    </source>
</evidence>
<feature type="non-terminal residue" evidence="2">
    <location>
        <position position="1"/>
    </location>
</feature>
<accession>A0A6G1J2U9</accession>
<sequence length="148" mass="17541">KKGFVYILRDPTRPRLVKIGASINTGKRREQIMRDCNVGLETVFVSDEVDNHMRVEQLAQGDLWHLQRPYTCPKCLTEHREWHDVGDELAKATVTRWVDFMKQQPYTSAGTLKPIWQRLVDKRRLSRPPNEEINHESRWQHWESVLLP</sequence>
<feature type="non-terminal residue" evidence="2">
    <location>
        <position position="148"/>
    </location>
</feature>
<dbReference type="PANTHER" id="PTHR28094:SF2">
    <property type="entry name" value="BACTERIOPHAGE T5 ORF172 DNA-BINDING DOMAIN-CONTAINING PROTEIN"/>
    <property type="match status" value="1"/>
</dbReference>
<dbReference type="InterPro" id="IPR018306">
    <property type="entry name" value="Phage_T5_Orf172_DNA-bd"/>
</dbReference>
<reference evidence="2" key="1">
    <citation type="journal article" date="2020" name="Stud. Mycol.">
        <title>101 Dothideomycetes genomes: a test case for predicting lifestyles and emergence of pathogens.</title>
        <authorList>
            <person name="Haridas S."/>
            <person name="Albert R."/>
            <person name="Binder M."/>
            <person name="Bloem J."/>
            <person name="Labutti K."/>
            <person name="Salamov A."/>
            <person name="Andreopoulos B."/>
            <person name="Baker S."/>
            <person name="Barry K."/>
            <person name="Bills G."/>
            <person name="Bluhm B."/>
            <person name="Cannon C."/>
            <person name="Castanera R."/>
            <person name="Culley D."/>
            <person name="Daum C."/>
            <person name="Ezra D."/>
            <person name="Gonzalez J."/>
            <person name="Henrissat B."/>
            <person name="Kuo A."/>
            <person name="Liang C."/>
            <person name="Lipzen A."/>
            <person name="Lutzoni F."/>
            <person name="Magnuson J."/>
            <person name="Mondo S."/>
            <person name="Nolan M."/>
            <person name="Ohm R."/>
            <person name="Pangilinan J."/>
            <person name="Park H.-J."/>
            <person name="Ramirez L."/>
            <person name="Alfaro M."/>
            <person name="Sun H."/>
            <person name="Tritt A."/>
            <person name="Yoshinaga Y."/>
            <person name="Zwiers L.-H."/>
            <person name="Turgeon B."/>
            <person name="Goodwin S."/>
            <person name="Spatafora J."/>
            <person name="Crous P."/>
            <person name="Grigoriev I."/>
        </authorList>
    </citation>
    <scope>NUCLEOTIDE SEQUENCE</scope>
    <source>
        <strain evidence="2">CBS 122367</strain>
    </source>
</reference>
<protein>
    <recommendedName>
        <fullName evidence="1">Bacteriophage T5 Orf172 DNA-binding domain-containing protein</fullName>
    </recommendedName>
</protein>
<evidence type="ECO:0000313" key="2">
    <source>
        <dbReference type="EMBL" id="KAF2684469.1"/>
    </source>
</evidence>
<proteinExistence type="predicted"/>
<dbReference type="PANTHER" id="PTHR28094">
    <property type="entry name" value="MEIOTICALLY UP-REGULATED GENE 113 PROTEIN"/>
    <property type="match status" value="1"/>
</dbReference>
<dbReference type="Proteomes" id="UP000799291">
    <property type="component" value="Unassembled WGS sequence"/>
</dbReference>
<name>A0A6G1J2U9_9PLEO</name>